<dbReference type="EMBL" id="LAZR01000236">
    <property type="protein sequence ID" value="KKN80125.1"/>
    <property type="molecule type" value="Genomic_DNA"/>
</dbReference>
<accession>A0A0F9TFV6</accession>
<dbReference type="AlphaFoldDB" id="A0A0F9TFV6"/>
<evidence type="ECO:0000313" key="1">
    <source>
        <dbReference type="EMBL" id="KKN80125.1"/>
    </source>
</evidence>
<proteinExistence type="predicted"/>
<reference evidence="1" key="1">
    <citation type="journal article" date="2015" name="Nature">
        <title>Complex archaea that bridge the gap between prokaryotes and eukaryotes.</title>
        <authorList>
            <person name="Spang A."/>
            <person name="Saw J.H."/>
            <person name="Jorgensen S.L."/>
            <person name="Zaremba-Niedzwiedzka K."/>
            <person name="Martijn J."/>
            <person name="Lind A.E."/>
            <person name="van Eijk R."/>
            <person name="Schleper C."/>
            <person name="Guy L."/>
            <person name="Ettema T.J."/>
        </authorList>
    </citation>
    <scope>NUCLEOTIDE SEQUENCE</scope>
</reference>
<gene>
    <name evidence="1" type="ORF">LCGC14_0333180</name>
</gene>
<name>A0A0F9TFV6_9ZZZZ</name>
<comment type="caution">
    <text evidence="1">The sequence shown here is derived from an EMBL/GenBank/DDBJ whole genome shotgun (WGS) entry which is preliminary data.</text>
</comment>
<protein>
    <submittedName>
        <fullName evidence="1">Uncharacterized protein</fullName>
    </submittedName>
</protein>
<organism evidence="1">
    <name type="scientific">marine sediment metagenome</name>
    <dbReference type="NCBI Taxonomy" id="412755"/>
    <lineage>
        <taxon>unclassified sequences</taxon>
        <taxon>metagenomes</taxon>
        <taxon>ecological metagenomes</taxon>
    </lineage>
</organism>
<sequence>MQFLIEPTNYSAILETENLAKAFDYSKIAHKTLWVNQFNEKLKISPTTRVVTVHETAGLSTIAIDSLLKFVSKGGTLFVTKAAKDERLSYFFGMTPDADCSTN</sequence>